<organism evidence="2 3">
    <name type="scientific">Ophiocordyceps australis</name>
    <dbReference type="NCBI Taxonomy" id="1399860"/>
    <lineage>
        <taxon>Eukaryota</taxon>
        <taxon>Fungi</taxon>
        <taxon>Dikarya</taxon>
        <taxon>Ascomycota</taxon>
        <taxon>Pezizomycotina</taxon>
        <taxon>Sordariomycetes</taxon>
        <taxon>Hypocreomycetidae</taxon>
        <taxon>Hypocreales</taxon>
        <taxon>Ophiocordycipitaceae</taxon>
        <taxon>Ophiocordyceps</taxon>
    </lineage>
</organism>
<sequence>MSASLTSRQKIKVGALALTVFAITTLGTLTGAGLKEESQIKEKKKKKRVMSPGEEISILENQRLHLVKQKDAVQQKIDSFRQRVRERESQFGSHGGALPTPPPTKQP</sequence>
<dbReference type="AlphaFoldDB" id="A0A2C5XFX0"/>
<evidence type="ECO:0000256" key="1">
    <source>
        <dbReference type="SAM" id="MobiDB-lite"/>
    </source>
</evidence>
<proteinExistence type="predicted"/>
<accession>A0A2C5XFX0</accession>
<feature type="compositionally biased region" description="Basic and acidic residues" evidence="1">
    <location>
        <begin position="77"/>
        <end position="89"/>
    </location>
</feature>
<evidence type="ECO:0000313" key="3">
    <source>
        <dbReference type="Proteomes" id="UP000226192"/>
    </source>
</evidence>
<evidence type="ECO:0000313" key="2">
    <source>
        <dbReference type="EMBL" id="PHH61148.1"/>
    </source>
</evidence>
<dbReference type="OrthoDB" id="5428081at2759"/>
<comment type="caution">
    <text evidence="2">The sequence shown here is derived from an EMBL/GenBank/DDBJ whole genome shotgun (WGS) entry which is preliminary data.</text>
</comment>
<protein>
    <submittedName>
        <fullName evidence="2">Uncharacterized protein</fullName>
    </submittedName>
</protein>
<keyword evidence="3" id="KW-1185">Reference proteome</keyword>
<dbReference type="EMBL" id="NJET01000114">
    <property type="protein sequence ID" value="PHH61148.1"/>
    <property type="molecule type" value="Genomic_DNA"/>
</dbReference>
<feature type="region of interest" description="Disordered" evidence="1">
    <location>
        <begin position="77"/>
        <end position="107"/>
    </location>
</feature>
<name>A0A2C5XFX0_9HYPO</name>
<dbReference type="Proteomes" id="UP000226192">
    <property type="component" value="Unassembled WGS sequence"/>
</dbReference>
<gene>
    <name evidence="2" type="ORF">CDD81_716</name>
</gene>
<reference evidence="2 3" key="1">
    <citation type="submission" date="2017-06" db="EMBL/GenBank/DDBJ databases">
        <title>Ant-infecting Ophiocordyceps genomes reveal a high diversity of potential behavioral manipulation genes and a possible major role for enterotoxins.</title>
        <authorList>
            <person name="De Bekker C."/>
            <person name="Evans H.C."/>
            <person name="Brachmann A."/>
            <person name="Hughes D.P."/>
        </authorList>
    </citation>
    <scope>NUCLEOTIDE SEQUENCE [LARGE SCALE GENOMIC DNA]</scope>
    <source>
        <strain evidence="2 3">Map64</strain>
    </source>
</reference>